<keyword evidence="2" id="KW-1185">Reference proteome</keyword>
<comment type="caution">
    <text evidence="1">The sequence shown here is derived from an EMBL/GenBank/DDBJ whole genome shotgun (WGS) entry which is preliminary data.</text>
</comment>
<organism evidence="1 2">
    <name type="scientific">Erythroxylum novogranatense</name>
    <dbReference type="NCBI Taxonomy" id="1862640"/>
    <lineage>
        <taxon>Eukaryota</taxon>
        <taxon>Viridiplantae</taxon>
        <taxon>Streptophyta</taxon>
        <taxon>Embryophyta</taxon>
        <taxon>Tracheophyta</taxon>
        <taxon>Spermatophyta</taxon>
        <taxon>Magnoliopsida</taxon>
        <taxon>eudicotyledons</taxon>
        <taxon>Gunneridae</taxon>
        <taxon>Pentapetalae</taxon>
        <taxon>rosids</taxon>
        <taxon>fabids</taxon>
        <taxon>Malpighiales</taxon>
        <taxon>Erythroxylaceae</taxon>
        <taxon>Erythroxylum</taxon>
    </lineage>
</organism>
<proteinExistence type="predicted"/>
<protein>
    <submittedName>
        <fullName evidence="1">Uncharacterized protein</fullName>
    </submittedName>
</protein>
<dbReference type="PANTHER" id="PTHR38394">
    <property type="entry name" value="NEUROFILAMENT LIGHT PROTEIN"/>
    <property type="match status" value="1"/>
</dbReference>
<name>A0AAV8U092_9ROSI</name>
<sequence>MEQALNSQIATEQECASLLFQFSKHSIEGDQNEKQLLLKEKELLANLALVKEKEEIAVPNAKPKQLIKGLPLLSQVSRRLNQASIPSTITCNLAYLSEAKEYEEEVQLRKNLRLSVLKSQEDKLRLAKTEEKLIEDVQMLQHRVSAARSSLQLSCTKSRIEHNVSSCKHRIIFIDKRVPELEAEKKVAAAAGNFNEAAMIATKEKLSKEVAKVRFRRLHLTAGATSAERFAALELGDGKEANLLLAEAEAASAEVQKSQPRYNFKEEEFASILKHFISMELVSNLGKKQLAELAASVDLYILLPSFNGLSSNT</sequence>
<dbReference type="PANTHER" id="PTHR38394:SF1">
    <property type="entry name" value="NEUROFILAMENT LIGHT PROTEIN"/>
    <property type="match status" value="1"/>
</dbReference>
<gene>
    <name evidence="1" type="ORF">K2173_027869</name>
</gene>
<evidence type="ECO:0000313" key="1">
    <source>
        <dbReference type="EMBL" id="KAJ8772692.1"/>
    </source>
</evidence>
<accession>A0AAV8U092</accession>
<dbReference type="AlphaFoldDB" id="A0AAV8U092"/>
<evidence type="ECO:0000313" key="2">
    <source>
        <dbReference type="Proteomes" id="UP001159364"/>
    </source>
</evidence>
<dbReference type="EMBL" id="JAIWQS010000002">
    <property type="protein sequence ID" value="KAJ8772692.1"/>
    <property type="molecule type" value="Genomic_DNA"/>
</dbReference>
<dbReference type="Proteomes" id="UP001159364">
    <property type="component" value="Linkage Group LG02"/>
</dbReference>
<reference evidence="1 2" key="1">
    <citation type="submission" date="2021-09" db="EMBL/GenBank/DDBJ databases">
        <title>Genomic insights and catalytic innovation underlie evolution of tropane alkaloids biosynthesis.</title>
        <authorList>
            <person name="Wang Y.-J."/>
            <person name="Tian T."/>
            <person name="Huang J.-P."/>
            <person name="Huang S.-X."/>
        </authorList>
    </citation>
    <scope>NUCLEOTIDE SEQUENCE [LARGE SCALE GENOMIC DNA]</scope>
    <source>
        <strain evidence="1">KIB-2018</strain>
        <tissue evidence="1">Leaf</tissue>
    </source>
</reference>